<keyword evidence="2" id="KW-1185">Reference proteome</keyword>
<dbReference type="EMBL" id="JAGXEW010000055">
    <property type="protein sequence ID" value="KAK1150824.1"/>
    <property type="molecule type" value="Genomic_DNA"/>
</dbReference>
<organism evidence="1 2">
    <name type="scientific">Acipenser oxyrinchus oxyrinchus</name>
    <dbReference type="NCBI Taxonomy" id="40147"/>
    <lineage>
        <taxon>Eukaryota</taxon>
        <taxon>Metazoa</taxon>
        <taxon>Chordata</taxon>
        <taxon>Craniata</taxon>
        <taxon>Vertebrata</taxon>
        <taxon>Euteleostomi</taxon>
        <taxon>Actinopterygii</taxon>
        <taxon>Chondrostei</taxon>
        <taxon>Acipenseriformes</taxon>
        <taxon>Acipenseridae</taxon>
        <taxon>Acipenser</taxon>
    </lineage>
</organism>
<evidence type="ECO:0000313" key="1">
    <source>
        <dbReference type="EMBL" id="KAK1150824.1"/>
    </source>
</evidence>
<proteinExistence type="predicted"/>
<protein>
    <submittedName>
        <fullName evidence="1">Apoptosis regulatory protein Siva-like isoform X2</fullName>
    </submittedName>
</protein>
<dbReference type="GO" id="GO:0097191">
    <property type="term" value="P:extrinsic apoptotic signaling pathway"/>
    <property type="evidence" value="ECO:0007669"/>
    <property type="project" value="TreeGrafter"/>
</dbReference>
<comment type="caution">
    <text evidence="1">The sequence shown here is derived from an EMBL/GenBank/DDBJ whole genome shotgun (WGS) entry which is preliminary data.</text>
</comment>
<gene>
    <name evidence="1" type="primary">Siva1</name>
    <name evidence="1" type="ORF">AOXY_G33207</name>
</gene>
<dbReference type="Pfam" id="PF05458">
    <property type="entry name" value="Siva"/>
    <property type="match status" value="1"/>
</dbReference>
<name>A0AAD8CG97_ACIOX</name>
<sequence>MPKRSCPWADSAPLQLKTRVTQKEVNEGVARDTNMTAVFERTKSLLFSGARSLKYSNCSLNPESGDVGDPPAGPLQGSARCQMKLGPQGKLVKTPSEKTEPPFSPPGCALCSRAGSSAPCVCCEKAACRSCQRRCSLCQQTYCFLCCAPNYDERDVRLICVDCPRQ</sequence>
<dbReference type="PANTHER" id="PTHR14365:SF1">
    <property type="entry name" value="APOPTOSIS REGULATORY PROTEIN SIVA"/>
    <property type="match status" value="1"/>
</dbReference>
<dbReference type="AlphaFoldDB" id="A0AAD8CG97"/>
<dbReference type="Proteomes" id="UP001230051">
    <property type="component" value="Unassembled WGS sequence"/>
</dbReference>
<dbReference type="GO" id="GO:0005175">
    <property type="term" value="F:CD27 receptor binding"/>
    <property type="evidence" value="ECO:0007669"/>
    <property type="project" value="TreeGrafter"/>
</dbReference>
<accession>A0AAD8CG97</accession>
<reference evidence="1" key="1">
    <citation type="submission" date="2022-02" db="EMBL/GenBank/DDBJ databases">
        <title>Atlantic sturgeon de novo genome assembly.</title>
        <authorList>
            <person name="Stock M."/>
            <person name="Klopp C."/>
            <person name="Guiguen Y."/>
            <person name="Cabau C."/>
            <person name="Parinello H."/>
            <person name="Santidrian Yebra-Pimentel E."/>
            <person name="Kuhl H."/>
            <person name="Dirks R.P."/>
            <person name="Guessner J."/>
            <person name="Wuertz S."/>
            <person name="Du K."/>
            <person name="Schartl M."/>
        </authorList>
    </citation>
    <scope>NUCLEOTIDE SEQUENCE</scope>
    <source>
        <strain evidence="1">STURGEONOMICS-FGT-2020</strain>
        <tissue evidence="1">Whole blood</tissue>
    </source>
</reference>
<dbReference type="InterPro" id="IPR022773">
    <property type="entry name" value="Siva"/>
</dbReference>
<dbReference type="PANTHER" id="PTHR14365">
    <property type="entry name" value="APOPTOSIS REGULATORY PROTEIN SIVA"/>
    <property type="match status" value="1"/>
</dbReference>
<evidence type="ECO:0000313" key="2">
    <source>
        <dbReference type="Proteomes" id="UP001230051"/>
    </source>
</evidence>